<feature type="domain" description="FAS1" evidence="1">
    <location>
        <begin position="147"/>
        <end position="296"/>
    </location>
</feature>
<dbReference type="AlphaFoldDB" id="A0AAD5TYK6"/>
<dbReference type="EMBL" id="JADGJW010000731">
    <property type="protein sequence ID" value="KAJ3213249.1"/>
    <property type="molecule type" value="Genomic_DNA"/>
</dbReference>
<dbReference type="SMART" id="SM00554">
    <property type="entry name" value="FAS1"/>
    <property type="match status" value="2"/>
</dbReference>
<evidence type="ECO:0000313" key="2">
    <source>
        <dbReference type="EMBL" id="KAJ3213249.1"/>
    </source>
</evidence>
<proteinExistence type="predicted"/>
<name>A0AAD5TYK6_9FUNG</name>
<dbReference type="PANTHER" id="PTHR10900:SF77">
    <property type="entry name" value="FI19380P1"/>
    <property type="match status" value="1"/>
</dbReference>
<dbReference type="InterPro" id="IPR000782">
    <property type="entry name" value="FAS1_domain"/>
</dbReference>
<evidence type="ECO:0000259" key="1">
    <source>
        <dbReference type="PROSITE" id="PS50213"/>
    </source>
</evidence>
<reference evidence="2" key="1">
    <citation type="submission" date="2020-05" db="EMBL/GenBank/DDBJ databases">
        <title>Phylogenomic resolution of chytrid fungi.</title>
        <authorList>
            <person name="Stajich J.E."/>
            <person name="Amses K."/>
            <person name="Simmons R."/>
            <person name="Seto K."/>
            <person name="Myers J."/>
            <person name="Bonds A."/>
            <person name="Quandt C.A."/>
            <person name="Barry K."/>
            <person name="Liu P."/>
            <person name="Grigoriev I."/>
            <person name="Longcore J.E."/>
            <person name="James T.Y."/>
        </authorList>
    </citation>
    <scope>NUCLEOTIDE SEQUENCE</scope>
    <source>
        <strain evidence="2">JEL0476</strain>
    </source>
</reference>
<sequence length="296" mass="34178">MAEIPQCESNDILCTLKRDHRFEKLSKVIEINENLQKALLKKDITIFAPTNECLDKLFKVGNANECDLEKILMYHIVNQVLELQDMYDHQLLDSELYSEELQRNQKIHVRKDLGAVTLNWNTIVDESGFKTSNGIVHPIDFILFPPYTLLDQIVNYSSKCSTFASALRFCDLSHDISKRRVTCFVPTNEAFKTLDSSDLIYLFSPQGRDDLKKVLQYHICDDVLYATSLLNQNKKLKVKTFLNAENLSVEFKRLNLKTGFEKELKEKLVFSPNCHKVILNDGEAELTNQFDCLSEK</sequence>
<keyword evidence="3" id="KW-1185">Reference proteome</keyword>
<dbReference type="PANTHER" id="PTHR10900">
    <property type="entry name" value="PERIOSTIN-RELATED"/>
    <property type="match status" value="1"/>
</dbReference>
<dbReference type="InterPro" id="IPR050904">
    <property type="entry name" value="Adhesion/Biosynth-related"/>
</dbReference>
<protein>
    <submittedName>
        <fullName evidence="2">Stabilin 1</fullName>
    </submittedName>
</protein>
<dbReference type="Pfam" id="PF02469">
    <property type="entry name" value="Fasciclin"/>
    <property type="match status" value="2"/>
</dbReference>
<feature type="domain" description="FAS1" evidence="1">
    <location>
        <begin position="9"/>
        <end position="143"/>
    </location>
</feature>
<gene>
    <name evidence="2" type="primary">STAB1</name>
    <name evidence="2" type="ORF">HK099_007507</name>
</gene>
<comment type="caution">
    <text evidence="2">The sequence shown here is derived from an EMBL/GenBank/DDBJ whole genome shotgun (WGS) entry which is preliminary data.</text>
</comment>
<organism evidence="2 3">
    <name type="scientific">Clydaea vesicula</name>
    <dbReference type="NCBI Taxonomy" id="447962"/>
    <lineage>
        <taxon>Eukaryota</taxon>
        <taxon>Fungi</taxon>
        <taxon>Fungi incertae sedis</taxon>
        <taxon>Chytridiomycota</taxon>
        <taxon>Chytridiomycota incertae sedis</taxon>
        <taxon>Chytridiomycetes</taxon>
        <taxon>Lobulomycetales</taxon>
        <taxon>Lobulomycetaceae</taxon>
        <taxon>Clydaea</taxon>
    </lineage>
</organism>
<dbReference type="PROSITE" id="PS50213">
    <property type="entry name" value="FAS1"/>
    <property type="match status" value="2"/>
</dbReference>
<dbReference type="Gene3D" id="2.30.180.10">
    <property type="entry name" value="FAS1 domain"/>
    <property type="match status" value="2"/>
</dbReference>
<evidence type="ECO:0000313" key="3">
    <source>
        <dbReference type="Proteomes" id="UP001211065"/>
    </source>
</evidence>
<dbReference type="SUPFAM" id="SSF82153">
    <property type="entry name" value="FAS1 domain"/>
    <property type="match status" value="2"/>
</dbReference>
<dbReference type="Proteomes" id="UP001211065">
    <property type="component" value="Unassembled WGS sequence"/>
</dbReference>
<accession>A0AAD5TYK6</accession>
<dbReference type="InterPro" id="IPR036378">
    <property type="entry name" value="FAS1_dom_sf"/>
</dbReference>